<evidence type="ECO:0000313" key="3">
    <source>
        <dbReference type="Proteomes" id="UP001164472"/>
    </source>
</evidence>
<dbReference type="KEGG" id="asem:NNL22_05140"/>
<dbReference type="EMBL" id="CP101527">
    <property type="protein sequence ID" value="UZW75969.1"/>
    <property type="molecule type" value="Genomic_DNA"/>
</dbReference>
<dbReference type="PANTHER" id="PTHR35841:SF1">
    <property type="entry name" value="PHOSPHONATES-BINDING PERIPLASMIC PROTEIN"/>
    <property type="match status" value="1"/>
</dbReference>
<gene>
    <name evidence="2" type="ORF">NNL22_05140</name>
</gene>
<feature type="chain" id="PRO_5038541768" evidence="1">
    <location>
        <begin position="23"/>
        <end position="277"/>
    </location>
</feature>
<evidence type="ECO:0000256" key="1">
    <source>
        <dbReference type="SAM" id="SignalP"/>
    </source>
</evidence>
<protein>
    <submittedName>
        <fullName evidence="2">Phosphate/phosphite/phosphonate ABC transporter substrate-binding protein</fullName>
    </submittedName>
</protein>
<evidence type="ECO:0000313" key="2">
    <source>
        <dbReference type="EMBL" id="UZW75969.1"/>
    </source>
</evidence>
<keyword evidence="3" id="KW-1185">Reference proteome</keyword>
<dbReference type="Proteomes" id="UP001164472">
    <property type="component" value="Chromosome"/>
</dbReference>
<dbReference type="AlphaFoldDB" id="A0A9E8HK93"/>
<proteinExistence type="predicted"/>
<reference evidence="2" key="1">
    <citation type="submission" date="2022-07" db="EMBL/GenBank/DDBJ databases">
        <title>Alkalimarinus sp. nov., isolated from gut of a Alitta virens.</title>
        <authorList>
            <person name="Yang A.I."/>
            <person name="Shin N.-R."/>
        </authorList>
    </citation>
    <scope>NUCLEOTIDE SEQUENCE</scope>
    <source>
        <strain evidence="2">FA028</strain>
    </source>
</reference>
<dbReference type="SUPFAM" id="SSF53850">
    <property type="entry name" value="Periplasmic binding protein-like II"/>
    <property type="match status" value="1"/>
</dbReference>
<dbReference type="Gene3D" id="3.40.190.10">
    <property type="entry name" value="Periplasmic binding protein-like II"/>
    <property type="match status" value="2"/>
</dbReference>
<dbReference type="PANTHER" id="PTHR35841">
    <property type="entry name" value="PHOSPHONATES-BINDING PERIPLASMIC PROTEIN"/>
    <property type="match status" value="1"/>
</dbReference>
<keyword evidence="1" id="KW-0732">Signal</keyword>
<accession>A0A9E8HK93</accession>
<organism evidence="2 3">
    <name type="scientific">Alkalimarinus sediminis</name>
    <dbReference type="NCBI Taxonomy" id="1632866"/>
    <lineage>
        <taxon>Bacteria</taxon>
        <taxon>Pseudomonadati</taxon>
        <taxon>Pseudomonadota</taxon>
        <taxon>Gammaproteobacteria</taxon>
        <taxon>Alteromonadales</taxon>
        <taxon>Alteromonadaceae</taxon>
        <taxon>Alkalimarinus</taxon>
    </lineage>
</organism>
<dbReference type="Pfam" id="PF12974">
    <property type="entry name" value="Phosphonate-bd"/>
    <property type="match status" value="1"/>
</dbReference>
<feature type="signal peptide" evidence="1">
    <location>
        <begin position="1"/>
        <end position="22"/>
    </location>
</feature>
<dbReference type="RefSeq" id="WP_251812253.1">
    <property type="nucleotide sequence ID" value="NZ_CP101527.1"/>
</dbReference>
<name>A0A9E8HK93_9ALTE</name>
<sequence length="277" mass="30932">MTQIYKLIVLLLLMVQANTLSASTDSQHYTFAVVPQQSASRLTKIWGPILHQIEKETGIRLILKTAPNIPEFERRLSLLQYDFAYMNPYHFTVFNQDPGYVAIAKAKDKKLKGIIVVRKDSEIRALKDLSNKTVAFPAPAAFAASVLPRITLTNMGIEFTSKYVQTHDSVYINVAQSRYQAGGGIIRTYASIPAHVKKQLRVLWESPGYTPHAIAARPYLAPDISTAVQQALAALDKGKKGKQLLLPLNIKGFVTAENEEWNDVRDLGLDLLKNLQD</sequence>